<keyword evidence="6 9" id="KW-0456">Lyase</keyword>
<dbReference type="NCBIfam" id="TIGR00109">
    <property type="entry name" value="hemH"/>
    <property type="match status" value="1"/>
</dbReference>
<comment type="pathway">
    <text evidence="9 10">Porphyrin-containing compound metabolism; protoheme biosynthesis; protoheme from protoporphyrin-IX: step 1/1.</text>
</comment>
<dbReference type="EC" id="4.98.1.1" evidence="9 10"/>
<dbReference type="GO" id="GO:0006783">
    <property type="term" value="P:heme biosynthetic process"/>
    <property type="evidence" value="ECO:0007669"/>
    <property type="project" value="UniProtKB-UniRule"/>
</dbReference>
<evidence type="ECO:0000256" key="3">
    <source>
        <dbReference type="ARBA" id="ARBA00022723"/>
    </source>
</evidence>
<dbReference type="UniPathway" id="UPA00252">
    <property type="reaction ID" value="UER00325"/>
</dbReference>
<comment type="subcellular location">
    <subcellularLocation>
        <location evidence="9 10">Cytoplasm</location>
    </subcellularLocation>
</comment>
<name>G1C9K4_9PROT</name>
<dbReference type="EMBL" id="JF756599">
    <property type="protein sequence ID" value="AEM25257.1"/>
    <property type="molecule type" value="Genomic_DNA"/>
</dbReference>
<reference evidence="11" key="1">
    <citation type="journal article" date="2011" name="PLoS ONE">
        <title>Identification and Phylogenetic Analysis of Heme Synthesis Genes in Trypanosomatids and Their Bacterial Endosymbionts.</title>
        <authorList>
            <person name="Alves J.M.P."/>
            <person name="Voegtly L.J."/>
            <person name="Matveyev A.V."/>
            <person name="Lara A.M."/>
            <person name="da Silva F.M."/>
            <person name="Serrano M.G."/>
            <person name="Buck G.A."/>
            <person name="Teixeira M.M.G."/>
            <person name="Camargo E.P."/>
        </authorList>
    </citation>
    <scope>NUCLEOTIDE SEQUENCE</scope>
</reference>
<dbReference type="CDD" id="cd00419">
    <property type="entry name" value="Ferrochelatase_C"/>
    <property type="match status" value="1"/>
</dbReference>
<dbReference type="InterPro" id="IPR033659">
    <property type="entry name" value="Ferrochelatase_N"/>
</dbReference>
<dbReference type="PANTHER" id="PTHR11108:SF1">
    <property type="entry name" value="FERROCHELATASE, MITOCHONDRIAL"/>
    <property type="match status" value="1"/>
</dbReference>
<dbReference type="InterPro" id="IPR019772">
    <property type="entry name" value="Ferrochelatase_AS"/>
</dbReference>
<gene>
    <name evidence="9 11" type="primary">hemH</name>
</gene>
<keyword evidence="3 9" id="KW-0479">Metal-binding</keyword>
<evidence type="ECO:0000256" key="10">
    <source>
        <dbReference type="RuleBase" id="RU000607"/>
    </source>
</evidence>
<comment type="catalytic activity">
    <reaction evidence="8">
        <text>Fe-coproporphyrin III + 2 H(+) = coproporphyrin III + Fe(2+)</text>
        <dbReference type="Rhea" id="RHEA:49572"/>
        <dbReference type="ChEBI" id="CHEBI:15378"/>
        <dbReference type="ChEBI" id="CHEBI:29033"/>
        <dbReference type="ChEBI" id="CHEBI:68438"/>
        <dbReference type="ChEBI" id="CHEBI:131725"/>
        <dbReference type="EC" id="4.99.1.9"/>
    </reaction>
    <physiologicalReaction direction="right-to-left" evidence="8">
        <dbReference type="Rhea" id="RHEA:49574"/>
    </physiologicalReaction>
</comment>
<accession>G1C9K4</accession>
<dbReference type="Gene3D" id="3.40.50.1400">
    <property type="match status" value="2"/>
</dbReference>
<proteinExistence type="inferred from homology"/>
<evidence type="ECO:0000256" key="8">
    <source>
        <dbReference type="ARBA" id="ARBA00024536"/>
    </source>
</evidence>
<evidence type="ECO:0000256" key="4">
    <source>
        <dbReference type="ARBA" id="ARBA00023004"/>
    </source>
</evidence>
<dbReference type="AlphaFoldDB" id="G1C9K4"/>
<evidence type="ECO:0000256" key="6">
    <source>
        <dbReference type="ARBA" id="ARBA00023239"/>
    </source>
</evidence>
<feature type="binding site" evidence="9">
    <location>
        <position position="231"/>
    </location>
    <ligand>
        <name>Fe(2+)</name>
        <dbReference type="ChEBI" id="CHEBI:29033"/>
    </ligand>
</feature>
<evidence type="ECO:0000313" key="11">
    <source>
        <dbReference type="EMBL" id="AEM25257.1"/>
    </source>
</evidence>
<dbReference type="InterPro" id="IPR033644">
    <property type="entry name" value="Ferrochelatase_C"/>
</dbReference>
<dbReference type="PANTHER" id="PTHR11108">
    <property type="entry name" value="FERROCHELATASE"/>
    <property type="match status" value="1"/>
</dbReference>
<evidence type="ECO:0000256" key="7">
    <source>
        <dbReference type="ARBA" id="ARBA00023244"/>
    </source>
</evidence>
<comment type="function">
    <text evidence="9 10">Catalyzes the ferrous insertion into protoporphyrin IX.</text>
</comment>
<dbReference type="FunFam" id="3.40.50.1400:FF:000002">
    <property type="entry name" value="Ferrochelatase"/>
    <property type="match status" value="1"/>
</dbReference>
<dbReference type="GO" id="GO:0046872">
    <property type="term" value="F:metal ion binding"/>
    <property type="evidence" value="ECO:0007669"/>
    <property type="project" value="UniProtKB-KW"/>
</dbReference>
<keyword evidence="4 9" id="KW-0408">Iron</keyword>
<dbReference type="SUPFAM" id="SSF53800">
    <property type="entry name" value="Chelatase"/>
    <property type="match status" value="1"/>
</dbReference>
<comment type="catalytic activity">
    <reaction evidence="9 10">
        <text>heme b + 2 H(+) = protoporphyrin IX + Fe(2+)</text>
        <dbReference type="Rhea" id="RHEA:22584"/>
        <dbReference type="ChEBI" id="CHEBI:15378"/>
        <dbReference type="ChEBI" id="CHEBI:29033"/>
        <dbReference type="ChEBI" id="CHEBI:57306"/>
        <dbReference type="ChEBI" id="CHEBI:60344"/>
        <dbReference type="EC" id="4.98.1.1"/>
    </reaction>
</comment>
<dbReference type="PROSITE" id="PS00534">
    <property type="entry name" value="FERROCHELATASE"/>
    <property type="match status" value="1"/>
</dbReference>
<dbReference type="CDD" id="cd03411">
    <property type="entry name" value="Ferrochelatase_N"/>
    <property type="match status" value="1"/>
</dbReference>
<dbReference type="GO" id="GO:0005737">
    <property type="term" value="C:cytoplasm"/>
    <property type="evidence" value="ECO:0007669"/>
    <property type="project" value="UniProtKB-SubCell"/>
</dbReference>
<organism evidence="11">
    <name type="scientific">Candidatus Kinetoplastidibacterium galati</name>
    <dbReference type="NCBI Taxonomy" id="994695"/>
    <lineage>
        <taxon>Bacteria</taxon>
        <taxon>Pseudomonadati</taxon>
        <taxon>Pseudomonadota</taxon>
        <taxon>Betaproteobacteria</taxon>
        <taxon>Candidatus Kinetoplastidibacterium</taxon>
    </lineage>
</organism>
<dbReference type="InterPro" id="IPR001015">
    <property type="entry name" value="Ferrochelatase"/>
</dbReference>
<keyword evidence="2 9" id="KW-0963">Cytoplasm</keyword>
<keyword evidence="5 9" id="KW-0350">Heme biosynthesis</keyword>
<evidence type="ECO:0000256" key="1">
    <source>
        <dbReference type="ARBA" id="ARBA00007718"/>
    </source>
</evidence>
<comment type="similarity">
    <text evidence="1 9 10">Belongs to the ferrochelatase family.</text>
</comment>
<keyword evidence="7 9" id="KW-0627">Porphyrin biosynthesis</keyword>
<evidence type="ECO:0000256" key="2">
    <source>
        <dbReference type="ARBA" id="ARBA00022490"/>
    </source>
</evidence>
<dbReference type="GO" id="GO:0004325">
    <property type="term" value="F:ferrochelatase activity"/>
    <property type="evidence" value="ECO:0007669"/>
    <property type="project" value="UniProtKB-UniRule"/>
</dbReference>
<evidence type="ECO:0000256" key="9">
    <source>
        <dbReference type="HAMAP-Rule" id="MF_00323"/>
    </source>
</evidence>
<dbReference type="Pfam" id="PF00762">
    <property type="entry name" value="Ferrochelatase"/>
    <property type="match status" value="1"/>
</dbReference>
<sequence length="360" mass="41911">MEDFMIFSFFSNRRDKSEKILIDSDNVRLKNTNNKNIVGVLLVNLGTPKTFCIGDIRRYLREFLSDNRVIEISRYFWIPILYCFILVFRPFKLKNLYKEIWTKDGSPMLVYSNNQVIKLKKIIEDSGLSIEIELGMRYGDPSIKSAINSLISDKKCSRILIIPLYPQYSSSTTGSSISLVTNYLTRLRNIPEFRFLKRFNTASFYIDSLVNSINNFWKEKGKSEMLIVSFHGIPCSSVTLGDPYYSDCLETYLELKKKLDINESQIEMTFQSRFGYSRWLSPYTSDRLKCLAKDGLSRVDIICPGFVADCLETLEEVNCIYRQLFIDSGGKEFNMIPSLNDNSFWINKLSEMVRLNLHNW</sequence>
<dbReference type="HAMAP" id="MF_00323">
    <property type="entry name" value="Ferrochelatase"/>
    <property type="match status" value="1"/>
</dbReference>
<evidence type="ECO:0000256" key="5">
    <source>
        <dbReference type="ARBA" id="ARBA00023133"/>
    </source>
</evidence>
<feature type="binding site" evidence="9">
    <location>
        <position position="312"/>
    </location>
    <ligand>
        <name>Fe(2+)</name>
        <dbReference type="ChEBI" id="CHEBI:29033"/>
    </ligand>
</feature>
<protein>
    <recommendedName>
        <fullName evidence="9 10">Ferrochelatase</fullName>
        <ecNumber evidence="9 10">4.98.1.1</ecNumber>
    </recommendedName>
    <alternativeName>
        <fullName evidence="9">Heme synthase</fullName>
    </alternativeName>
    <alternativeName>
        <fullName evidence="9">Protoheme ferro-lyase</fullName>
    </alternativeName>
</protein>